<keyword evidence="4" id="KW-1185">Reference proteome</keyword>
<dbReference type="Gene3D" id="3.40.190.150">
    <property type="entry name" value="Bordetella uptake gene, domain 1"/>
    <property type="match status" value="1"/>
</dbReference>
<evidence type="ECO:0000313" key="3">
    <source>
        <dbReference type="EMBL" id="RAI58721.1"/>
    </source>
</evidence>
<dbReference type="InterPro" id="IPR042100">
    <property type="entry name" value="Bug_dom1"/>
</dbReference>
<comment type="similarity">
    <text evidence="1">Belongs to the UPF0065 (bug) family.</text>
</comment>
<dbReference type="PIRSF" id="PIRSF017082">
    <property type="entry name" value="YflP"/>
    <property type="match status" value="1"/>
</dbReference>
<gene>
    <name evidence="3" type="ORF">DOO78_11580</name>
</gene>
<protein>
    <submittedName>
        <fullName evidence="3">Tripartite tricarboxylate transporter substrate binding protein</fullName>
    </submittedName>
</protein>
<dbReference type="AlphaFoldDB" id="A0A327M5Z9"/>
<dbReference type="Proteomes" id="UP000249065">
    <property type="component" value="Unassembled WGS sequence"/>
</dbReference>
<feature type="region of interest" description="Disordered" evidence="2">
    <location>
        <begin position="1"/>
        <end position="42"/>
    </location>
</feature>
<proteinExistence type="inferred from homology"/>
<dbReference type="PANTHER" id="PTHR42928">
    <property type="entry name" value="TRICARBOXYLATE-BINDING PROTEIN"/>
    <property type="match status" value="1"/>
</dbReference>
<organism evidence="3 4">
    <name type="scientific">Roseicella frigidaeris</name>
    <dbReference type="NCBI Taxonomy" id="2230885"/>
    <lineage>
        <taxon>Bacteria</taxon>
        <taxon>Pseudomonadati</taxon>
        <taxon>Pseudomonadota</taxon>
        <taxon>Alphaproteobacteria</taxon>
        <taxon>Acetobacterales</taxon>
        <taxon>Roseomonadaceae</taxon>
        <taxon>Roseicella</taxon>
    </lineage>
</organism>
<sequence length="369" mass="39031">MSMPAGSRRGSRRRLPDPPGPGVAWPARRRRPKGRPAGGDIMTHASRRGLLAAPLGLLARPGLAAEDYPTRPVRFVMPASPGSGVDILTRALADVLQRRTGCAFVIDNRNGAAGAIGARHAVTQPADGYTLFYGGPNFVILPVMNRAFAREIDVRTAFDPVTIAGSGPFLLVASPKLPARDIAGFVAWLKAHPGRWNCATSGIGATVHLLCELFCLRAGGLQGTMVPYRGDGLAVQAVANGEAHWTIAVSGSTKPFVDAGSVRAMAVTGAARMAALPDVPTLAETGLAPGIETTAWLAYFVPGGTPPARIAWLQREIAAAMHDPAMRERLEMLGFEPVGSDPETLRQVVARDLALWTRVVQEARIAPLE</sequence>
<dbReference type="Pfam" id="PF03401">
    <property type="entry name" value="TctC"/>
    <property type="match status" value="1"/>
</dbReference>
<accession>A0A327M5Z9</accession>
<dbReference type="PANTHER" id="PTHR42928:SF5">
    <property type="entry name" value="BLR1237 PROTEIN"/>
    <property type="match status" value="1"/>
</dbReference>
<evidence type="ECO:0000256" key="2">
    <source>
        <dbReference type="SAM" id="MobiDB-lite"/>
    </source>
</evidence>
<dbReference type="InterPro" id="IPR005064">
    <property type="entry name" value="BUG"/>
</dbReference>
<name>A0A327M5Z9_9PROT</name>
<reference evidence="4" key="1">
    <citation type="submission" date="2018-06" db="EMBL/GenBank/DDBJ databases">
        <authorList>
            <person name="Khan S.A."/>
        </authorList>
    </citation>
    <scope>NUCLEOTIDE SEQUENCE [LARGE SCALE GENOMIC DNA]</scope>
    <source>
        <strain evidence="4">DB-1506</strain>
    </source>
</reference>
<dbReference type="OrthoDB" id="9780943at2"/>
<dbReference type="SUPFAM" id="SSF53850">
    <property type="entry name" value="Periplasmic binding protein-like II"/>
    <property type="match status" value="1"/>
</dbReference>
<comment type="caution">
    <text evidence="3">The sequence shown here is derived from an EMBL/GenBank/DDBJ whole genome shotgun (WGS) entry which is preliminary data.</text>
</comment>
<evidence type="ECO:0000256" key="1">
    <source>
        <dbReference type="ARBA" id="ARBA00006987"/>
    </source>
</evidence>
<evidence type="ECO:0000313" key="4">
    <source>
        <dbReference type="Proteomes" id="UP000249065"/>
    </source>
</evidence>
<dbReference type="EMBL" id="QLIX01000007">
    <property type="protein sequence ID" value="RAI58721.1"/>
    <property type="molecule type" value="Genomic_DNA"/>
</dbReference>
<dbReference type="Gene3D" id="3.40.190.10">
    <property type="entry name" value="Periplasmic binding protein-like II"/>
    <property type="match status" value="1"/>
</dbReference>
<dbReference type="CDD" id="cd07012">
    <property type="entry name" value="PBP2_Bug_TTT"/>
    <property type="match status" value="1"/>
</dbReference>